<evidence type="ECO:0000313" key="1">
    <source>
        <dbReference type="EMBL" id="AWW31279.1"/>
    </source>
</evidence>
<protein>
    <submittedName>
        <fullName evidence="1">Uncharacterized protein</fullName>
    </submittedName>
</protein>
<organism evidence="1 2">
    <name type="scientific">Echinicola strongylocentroti</name>
    <dbReference type="NCBI Taxonomy" id="1795355"/>
    <lineage>
        <taxon>Bacteria</taxon>
        <taxon>Pseudomonadati</taxon>
        <taxon>Bacteroidota</taxon>
        <taxon>Cytophagia</taxon>
        <taxon>Cytophagales</taxon>
        <taxon>Cyclobacteriaceae</taxon>
        <taxon>Echinicola</taxon>
    </lineage>
</organism>
<keyword evidence="2" id="KW-1185">Reference proteome</keyword>
<reference evidence="1 2" key="1">
    <citation type="submission" date="2018-06" db="EMBL/GenBank/DDBJ databases">
        <title>Echinicola strongylocentroti sp. nov., isolated from a sea urchin Strongylocentrotus intermedius.</title>
        <authorList>
            <person name="Bae S.S."/>
        </authorList>
    </citation>
    <scope>NUCLEOTIDE SEQUENCE [LARGE SCALE GENOMIC DNA]</scope>
    <source>
        <strain evidence="1 2">MEBiC08714</strain>
    </source>
</reference>
<sequence length="72" mass="8370">MEKRWGVQGKSIYQFLRLLRRTRKALGQNVFCWRVGLFGWGVSNIVLGKGFLLPLRNKKGNDHPDEQDQKPS</sequence>
<dbReference type="EMBL" id="CP030041">
    <property type="protein sequence ID" value="AWW31279.1"/>
    <property type="molecule type" value="Genomic_DNA"/>
</dbReference>
<proteinExistence type="predicted"/>
<evidence type="ECO:0000313" key="2">
    <source>
        <dbReference type="Proteomes" id="UP000248688"/>
    </source>
</evidence>
<name>A0A2Z4IKN5_9BACT</name>
<dbReference type="Proteomes" id="UP000248688">
    <property type="component" value="Chromosome"/>
</dbReference>
<accession>A0A2Z4IKN5</accession>
<dbReference type="AlphaFoldDB" id="A0A2Z4IKN5"/>
<gene>
    <name evidence="1" type="ORF">DN752_14735</name>
</gene>
<dbReference type="KEGG" id="est:DN752_14735"/>